<comment type="caution">
    <text evidence="2">The sequence shown here is derived from an EMBL/GenBank/DDBJ whole genome shotgun (WGS) entry which is preliminary data.</text>
</comment>
<sequence>MAVSTVDGIICHALKSDKYSASKRVQTLWEGYGSIERITNIRNGVCPTAIIKHVRLKQGRDSSVGHQRKRRSYIVETEFYHRYGAQLCGENSPCRIPQAYASSTAIPDEIVLVLEDLDAAGFMLRRHSLNASEMKASLTWLAHFHAHFMQRPPAGIWEVGTYWHLATRQEEYERMRPGRLKREAANLDQQLLDAAFQTFVHGDAKPANFCFAADGRVAAVDFQYVGQGCGMRDVAYLLHGEGAHEDAMLDHYFGQLRAALAANRRGDIPFAALEDEWRRLYPVAKDDFERFLQGW</sequence>
<feature type="domain" description="Aminoglycoside phosphotransferase" evidence="1">
    <location>
        <begin position="70"/>
        <end position="259"/>
    </location>
</feature>
<dbReference type="OrthoDB" id="411145at2759"/>
<dbReference type="InterPro" id="IPR011009">
    <property type="entry name" value="Kinase-like_dom_sf"/>
</dbReference>
<gene>
    <name evidence="2" type="ORF">J8273_5026</name>
</gene>
<protein>
    <recommendedName>
        <fullName evidence="1">Aminoglycoside phosphotransferase domain-containing protein</fullName>
    </recommendedName>
</protein>
<dbReference type="Gene3D" id="3.90.1200.10">
    <property type="match status" value="1"/>
</dbReference>
<dbReference type="Pfam" id="PF01636">
    <property type="entry name" value="APH"/>
    <property type="match status" value="1"/>
</dbReference>
<dbReference type="InterPro" id="IPR002575">
    <property type="entry name" value="Aminoglycoside_PTrfase"/>
</dbReference>
<dbReference type="AlphaFoldDB" id="A0A8J6B5M3"/>
<accession>A0A8J6B5M3</accession>
<dbReference type="SUPFAM" id="SSF56112">
    <property type="entry name" value="Protein kinase-like (PK-like)"/>
    <property type="match status" value="1"/>
</dbReference>
<dbReference type="PANTHER" id="PTHR11012">
    <property type="entry name" value="PROTEIN KINASE-LIKE DOMAIN-CONTAINING"/>
    <property type="match status" value="1"/>
</dbReference>
<organism evidence="2 3">
    <name type="scientific">Carpediemonas membranifera</name>
    <dbReference type="NCBI Taxonomy" id="201153"/>
    <lineage>
        <taxon>Eukaryota</taxon>
        <taxon>Metamonada</taxon>
        <taxon>Carpediemonas-like organisms</taxon>
        <taxon>Carpediemonas</taxon>
    </lineage>
</organism>
<dbReference type="Proteomes" id="UP000717585">
    <property type="component" value="Unassembled WGS sequence"/>
</dbReference>
<name>A0A8J6B5M3_9EUKA</name>
<dbReference type="PANTHER" id="PTHR11012:SF30">
    <property type="entry name" value="PROTEIN KINASE-LIKE DOMAIN-CONTAINING"/>
    <property type="match status" value="1"/>
</dbReference>
<reference evidence="2" key="1">
    <citation type="submission" date="2021-05" db="EMBL/GenBank/DDBJ databases">
        <title>A free-living protist that lacks canonical eukaryotic 1 DNA replication and segregation systems.</title>
        <authorList>
            <person name="Salas-Leiva D.E."/>
            <person name="Tromer E.C."/>
            <person name="Curtis B.A."/>
            <person name="Jerlstrom-Hultqvist J."/>
            <person name="Kolisko M."/>
            <person name="Yi Z."/>
            <person name="Salas-Leiva J.S."/>
            <person name="Gallot-Lavallee L."/>
            <person name="Kops G.J.P.L."/>
            <person name="Archibald J.M."/>
            <person name="Simpson A.G.B."/>
            <person name="Roger A.J."/>
        </authorList>
    </citation>
    <scope>NUCLEOTIDE SEQUENCE</scope>
    <source>
        <strain evidence="2">BICM</strain>
    </source>
</reference>
<evidence type="ECO:0000313" key="2">
    <source>
        <dbReference type="EMBL" id="KAG9393539.1"/>
    </source>
</evidence>
<evidence type="ECO:0000259" key="1">
    <source>
        <dbReference type="Pfam" id="PF01636"/>
    </source>
</evidence>
<proteinExistence type="predicted"/>
<evidence type="ECO:0000313" key="3">
    <source>
        <dbReference type="Proteomes" id="UP000717585"/>
    </source>
</evidence>
<keyword evidence="3" id="KW-1185">Reference proteome</keyword>
<dbReference type="EMBL" id="JAHDYR010000024">
    <property type="protein sequence ID" value="KAG9393539.1"/>
    <property type="molecule type" value="Genomic_DNA"/>
</dbReference>